<feature type="domain" description="SPW repeat-containing integral membrane" evidence="2">
    <location>
        <begin position="12"/>
        <end position="105"/>
    </location>
</feature>
<reference evidence="4" key="1">
    <citation type="submission" date="2015-07" db="EMBL/GenBank/DDBJ databases">
        <title>Whole genome sequence of an Ensifer adhaerens strain isolated from a cave pool in the Wind Cave National Park.</title>
        <authorList>
            <person name="Eng W.W.H."/>
            <person name="Gan H.M."/>
            <person name="Barton H.A."/>
            <person name="Savka M.A."/>
        </authorList>
    </citation>
    <scope>NUCLEOTIDE SEQUENCE [LARGE SCALE GENOMIC DNA]</scope>
    <source>
        <strain evidence="4">SD006</strain>
    </source>
</reference>
<dbReference type="PATRIC" id="fig|106592.7.peg.4983"/>
<keyword evidence="1" id="KW-0472">Membrane</keyword>
<protein>
    <recommendedName>
        <fullName evidence="2">SPW repeat-containing integral membrane domain-containing protein</fullName>
    </recommendedName>
</protein>
<dbReference type="Proteomes" id="UP000037425">
    <property type="component" value="Unassembled WGS sequence"/>
</dbReference>
<dbReference type="RefSeq" id="WP_053252306.1">
    <property type="nucleotide sequence ID" value="NZ_LGAP01000031.1"/>
</dbReference>
<comment type="caution">
    <text evidence="3">The sequence shown here is derived from an EMBL/GenBank/DDBJ whole genome shotgun (WGS) entry which is preliminary data.</text>
</comment>
<keyword evidence="1" id="KW-0812">Transmembrane</keyword>
<feature type="transmembrane region" description="Helical" evidence="1">
    <location>
        <begin position="92"/>
        <end position="110"/>
    </location>
</feature>
<gene>
    <name evidence="3" type="ORF">AC244_29195</name>
</gene>
<accession>A0A0L8BHB7</accession>
<evidence type="ECO:0000313" key="4">
    <source>
        <dbReference type="Proteomes" id="UP000037425"/>
    </source>
</evidence>
<evidence type="ECO:0000256" key="1">
    <source>
        <dbReference type="SAM" id="Phobius"/>
    </source>
</evidence>
<feature type="transmembrane region" description="Helical" evidence="1">
    <location>
        <begin position="40"/>
        <end position="60"/>
    </location>
</feature>
<organism evidence="3 4">
    <name type="scientific">Ensifer adhaerens</name>
    <name type="common">Sinorhizobium morelense</name>
    <dbReference type="NCBI Taxonomy" id="106592"/>
    <lineage>
        <taxon>Bacteria</taxon>
        <taxon>Pseudomonadati</taxon>
        <taxon>Pseudomonadota</taxon>
        <taxon>Alphaproteobacteria</taxon>
        <taxon>Hyphomicrobiales</taxon>
        <taxon>Rhizobiaceae</taxon>
        <taxon>Sinorhizobium/Ensifer group</taxon>
        <taxon>Ensifer</taxon>
    </lineage>
</organism>
<dbReference type="InterPro" id="IPR005530">
    <property type="entry name" value="SPW"/>
</dbReference>
<proteinExistence type="predicted"/>
<dbReference type="Pfam" id="PF03779">
    <property type="entry name" value="SPW"/>
    <property type="match status" value="1"/>
</dbReference>
<feature type="transmembrane region" description="Helical" evidence="1">
    <location>
        <begin position="14"/>
        <end position="34"/>
    </location>
</feature>
<sequence>MAYKFMEGKRGQDWCNLALAVCLFLSPWVIGYSMETVPAWNAWMVGLALAVLAYATLSVFAEWEEWANLALGAWLVVSPWVLGYTANMSVMWTHAVLGLLVAAVSGWAVWAHRHDPHAHA</sequence>
<dbReference type="OrthoDB" id="166183at2"/>
<dbReference type="EMBL" id="LGAP01000031">
    <property type="protein sequence ID" value="KOF13973.1"/>
    <property type="molecule type" value="Genomic_DNA"/>
</dbReference>
<name>A0A0L8BHB7_ENSAD</name>
<dbReference type="AlphaFoldDB" id="A0A0L8BHB7"/>
<keyword evidence="1" id="KW-1133">Transmembrane helix</keyword>
<feature type="transmembrane region" description="Helical" evidence="1">
    <location>
        <begin position="67"/>
        <end position="86"/>
    </location>
</feature>
<evidence type="ECO:0000259" key="2">
    <source>
        <dbReference type="Pfam" id="PF03779"/>
    </source>
</evidence>
<evidence type="ECO:0000313" key="3">
    <source>
        <dbReference type="EMBL" id="KOF13973.1"/>
    </source>
</evidence>